<dbReference type="NCBIfam" id="TIGR01352">
    <property type="entry name" value="tonB_Cterm"/>
    <property type="match status" value="1"/>
</dbReference>
<evidence type="ECO:0000256" key="8">
    <source>
        <dbReference type="ARBA" id="ARBA00022989"/>
    </source>
</evidence>
<dbReference type="Gene3D" id="3.30.1150.10">
    <property type="match status" value="1"/>
</dbReference>
<dbReference type="EMBL" id="BMKF01000003">
    <property type="protein sequence ID" value="GGB79836.1"/>
    <property type="molecule type" value="Genomic_DNA"/>
</dbReference>
<evidence type="ECO:0000256" key="2">
    <source>
        <dbReference type="ARBA" id="ARBA00006555"/>
    </source>
</evidence>
<dbReference type="InterPro" id="IPR051045">
    <property type="entry name" value="TonB-dependent_transducer"/>
</dbReference>
<dbReference type="PANTHER" id="PTHR33446">
    <property type="entry name" value="PROTEIN TONB-RELATED"/>
    <property type="match status" value="1"/>
</dbReference>
<dbReference type="Pfam" id="PF03544">
    <property type="entry name" value="TonB_C"/>
    <property type="match status" value="1"/>
</dbReference>
<dbReference type="Proteomes" id="UP000628854">
    <property type="component" value="Unassembled WGS sequence"/>
</dbReference>
<feature type="region of interest" description="Disordered" evidence="10">
    <location>
        <begin position="50"/>
        <end position="210"/>
    </location>
</feature>
<evidence type="ECO:0000256" key="10">
    <source>
        <dbReference type="SAM" id="MobiDB-lite"/>
    </source>
</evidence>
<evidence type="ECO:0000313" key="13">
    <source>
        <dbReference type="EMBL" id="GGB79836.1"/>
    </source>
</evidence>
<keyword evidence="4" id="KW-1003">Cell membrane</keyword>
<protein>
    <recommendedName>
        <fullName evidence="12">TonB C-terminal domain-containing protein</fullName>
    </recommendedName>
</protein>
<evidence type="ECO:0000256" key="6">
    <source>
        <dbReference type="ARBA" id="ARBA00022692"/>
    </source>
</evidence>
<evidence type="ECO:0000256" key="11">
    <source>
        <dbReference type="SAM" id="SignalP"/>
    </source>
</evidence>
<dbReference type="SUPFAM" id="SSF74653">
    <property type="entry name" value="TolA/TonB C-terminal domain"/>
    <property type="match status" value="1"/>
</dbReference>
<keyword evidence="11" id="KW-0732">Signal</keyword>
<proteinExistence type="inferred from homology"/>
<dbReference type="RefSeq" id="WP_084394414.1">
    <property type="nucleotide sequence ID" value="NZ_BMKF01000003.1"/>
</dbReference>
<keyword evidence="14" id="KW-1185">Reference proteome</keyword>
<organism evidence="13 14">
    <name type="scientific">Henriciella pelagia</name>
    <dbReference type="NCBI Taxonomy" id="1977912"/>
    <lineage>
        <taxon>Bacteria</taxon>
        <taxon>Pseudomonadati</taxon>
        <taxon>Pseudomonadota</taxon>
        <taxon>Alphaproteobacteria</taxon>
        <taxon>Hyphomonadales</taxon>
        <taxon>Hyphomonadaceae</taxon>
        <taxon>Henriciella</taxon>
    </lineage>
</organism>
<dbReference type="InterPro" id="IPR037682">
    <property type="entry name" value="TonB_C"/>
</dbReference>
<keyword evidence="7" id="KW-0653">Protein transport</keyword>
<evidence type="ECO:0000256" key="3">
    <source>
        <dbReference type="ARBA" id="ARBA00022448"/>
    </source>
</evidence>
<evidence type="ECO:0000256" key="7">
    <source>
        <dbReference type="ARBA" id="ARBA00022927"/>
    </source>
</evidence>
<keyword evidence="9" id="KW-0472">Membrane</keyword>
<evidence type="ECO:0000313" key="14">
    <source>
        <dbReference type="Proteomes" id="UP000628854"/>
    </source>
</evidence>
<feature type="signal peptide" evidence="11">
    <location>
        <begin position="1"/>
        <end position="21"/>
    </location>
</feature>
<keyword evidence="8" id="KW-1133">Transmembrane helix</keyword>
<comment type="subcellular location">
    <subcellularLocation>
        <location evidence="1">Cell inner membrane</location>
        <topology evidence="1">Single-pass membrane protein</topology>
        <orientation evidence="1">Periplasmic side</orientation>
    </subcellularLocation>
</comment>
<accession>A0ABQ1JVZ5</accession>
<dbReference type="PANTHER" id="PTHR33446:SF2">
    <property type="entry name" value="PROTEIN TONB"/>
    <property type="match status" value="1"/>
</dbReference>
<evidence type="ECO:0000256" key="9">
    <source>
        <dbReference type="ARBA" id="ARBA00023136"/>
    </source>
</evidence>
<reference evidence="14" key="1">
    <citation type="journal article" date="2019" name="Int. J. Syst. Evol. Microbiol.">
        <title>The Global Catalogue of Microorganisms (GCM) 10K type strain sequencing project: providing services to taxonomists for standard genome sequencing and annotation.</title>
        <authorList>
            <consortium name="The Broad Institute Genomics Platform"/>
            <consortium name="The Broad Institute Genome Sequencing Center for Infectious Disease"/>
            <person name="Wu L."/>
            <person name="Ma J."/>
        </authorList>
    </citation>
    <scope>NUCLEOTIDE SEQUENCE [LARGE SCALE GENOMIC DNA]</scope>
    <source>
        <strain evidence="14">CGMCC 1.15928</strain>
    </source>
</reference>
<keyword evidence="3" id="KW-0813">Transport</keyword>
<comment type="caution">
    <text evidence="13">The sequence shown here is derived from an EMBL/GenBank/DDBJ whole genome shotgun (WGS) entry which is preliminary data.</text>
</comment>
<feature type="compositionally biased region" description="Basic and acidic residues" evidence="10">
    <location>
        <begin position="137"/>
        <end position="147"/>
    </location>
</feature>
<dbReference type="PROSITE" id="PS52015">
    <property type="entry name" value="TONB_CTD"/>
    <property type="match status" value="1"/>
</dbReference>
<comment type="similarity">
    <text evidence="2">Belongs to the TonB family.</text>
</comment>
<feature type="chain" id="PRO_5046887984" description="TonB C-terminal domain-containing protein" evidence="11">
    <location>
        <begin position="22"/>
        <end position="295"/>
    </location>
</feature>
<evidence type="ECO:0000256" key="5">
    <source>
        <dbReference type="ARBA" id="ARBA00022519"/>
    </source>
</evidence>
<feature type="compositionally biased region" description="Polar residues" evidence="10">
    <location>
        <begin position="186"/>
        <end position="207"/>
    </location>
</feature>
<keyword evidence="5" id="KW-0997">Cell inner membrane</keyword>
<gene>
    <name evidence="13" type="ORF">GCM10011503_30730</name>
</gene>
<evidence type="ECO:0000259" key="12">
    <source>
        <dbReference type="PROSITE" id="PS52015"/>
    </source>
</evidence>
<evidence type="ECO:0000256" key="1">
    <source>
        <dbReference type="ARBA" id="ARBA00004383"/>
    </source>
</evidence>
<evidence type="ECO:0000256" key="4">
    <source>
        <dbReference type="ARBA" id="ARBA00022475"/>
    </source>
</evidence>
<keyword evidence="6" id="KW-0812">Transmembrane</keyword>
<name>A0ABQ1JVZ5_9PROT</name>
<sequence length="295" mass="30523">MNVKTLTKIGAVTLASCSAHAALLAALPAHDPSARIKGGSVSVQFANVGSRTGEGRSASPPENADANTAVEPLVEGETVEPEPSGAELTSAEPEPMKEVAEVSAPEAIPKTPPPSYTPATEVHPETLPKDLLATPPERSHESEKPVSPDDAETSQHAMPDGKTAGTAESDVDEIVDGGGGAEDASVSETDSTNQSEIQTEQATSGATGNAAEMNYAGEVMRHLSRVRRPRASSPGSAFVSFTLTADGDIEDVSISQRSGSGRFDHDAINVVKRAAPYPKPPPGVNRTFVVEIEGQ</sequence>
<feature type="domain" description="TonB C-terminal" evidence="12">
    <location>
        <begin position="209"/>
        <end position="295"/>
    </location>
</feature>
<dbReference type="InterPro" id="IPR006260">
    <property type="entry name" value="TonB/TolA_C"/>
</dbReference>